<dbReference type="NCBIfam" id="NF005305">
    <property type="entry name" value="PRK06836.1"/>
    <property type="match status" value="1"/>
</dbReference>
<keyword evidence="3" id="KW-1185">Reference proteome</keyword>
<dbReference type="PANTHER" id="PTHR42691">
    <property type="entry name" value="ASPARTATE AMINOTRANSFERASE YHDR-RELATED"/>
    <property type="match status" value="1"/>
</dbReference>
<accession>A0A2L2XA53</accession>
<evidence type="ECO:0000313" key="2">
    <source>
        <dbReference type="EMBL" id="GBF32950.1"/>
    </source>
</evidence>
<dbReference type="GO" id="GO:0030170">
    <property type="term" value="F:pyridoxal phosphate binding"/>
    <property type="evidence" value="ECO:0007669"/>
    <property type="project" value="InterPro"/>
</dbReference>
<dbReference type="AlphaFoldDB" id="A0A2L2XA53"/>
<dbReference type="EMBL" id="BFAV01000071">
    <property type="protein sequence ID" value="GBF32950.1"/>
    <property type="molecule type" value="Genomic_DNA"/>
</dbReference>
<dbReference type="OrthoDB" id="9803354at2"/>
<proteinExistence type="predicted"/>
<organism evidence="2 3">
    <name type="scientific">Desulfocucumis palustris</name>
    <dbReference type="NCBI Taxonomy" id="1898651"/>
    <lineage>
        <taxon>Bacteria</taxon>
        <taxon>Bacillati</taxon>
        <taxon>Bacillota</taxon>
        <taxon>Clostridia</taxon>
        <taxon>Eubacteriales</taxon>
        <taxon>Desulfocucumaceae</taxon>
        <taxon>Desulfocucumis</taxon>
    </lineage>
</organism>
<name>A0A2L2XA53_9FIRM</name>
<dbReference type="SUPFAM" id="SSF53383">
    <property type="entry name" value="PLP-dependent transferases"/>
    <property type="match status" value="1"/>
</dbReference>
<keyword evidence="2" id="KW-0032">Aminotransferase</keyword>
<protein>
    <submittedName>
        <fullName evidence="2">Aromatic amino acid aminotransferase alpha</fullName>
    </submittedName>
</protein>
<dbReference type="RefSeq" id="WP_104371407.1">
    <property type="nucleotide sequence ID" value="NZ_BFAV01000071.1"/>
</dbReference>
<dbReference type="Gene3D" id="3.40.640.10">
    <property type="entry name" value="Type I PLP-dependent aspartate aminotransferase-like (Major domain)"/>
    <property type="match status" value="1"/>
</dbReference>
<comment type="caution">
    <text evidence="2">The sequence shown here is derived from an EMBL/GenBank/DDBJ whole genome shotgun (WGS) entry which is preliminary data.</text>
</comment>
<feature type="domain" description="Aminotransferase class I/classII large" evidence="1">
    <location>
        <begin position="35"/>
        <end position="373"/>
    </location>
</feature>
<reference evidence="3" key="1">
    <citation type="submission" date="2018-02" db="EMBL/GenBank/DDBJ databases">
        <title>Genome sequence of Desulfocucumis palustris strain NAW-5.</title>
        <authorList>
            <person name="Watanabe M."/>
            <person name="Kojima H."/>
            <person name="Fukui M."/>
        </authorList>
    </citation>
    <scope>NUCLEOTIDE SEQUENCE [LARGE SCALE GENOMIC DNA]</scope>
    <source>
        <strain evidence="3">NAW-5</strain>
    </source>
</reference>
<gene>
    <name evidence="2" type="ORF">DCCM_2047</name>
</gene>
<sequence>MAISKKVEKFLAGASFIRKMFEEGERLRAIYGADKVFDFTIGNPNVEPPEKFREELKKLALNPVPGMHRYMSNAGYTETRSAVAEVLKEETGLPFGPEFVVMTTGAGGAINVVLKTLLDPEDEVIVLKPYFVEYRFYVDNHGGKTVEVSTTPEFRPDLEALSRAITPRTKAIIINSPNNPTGVVYSAGELEALGKLIKQKESEYNSDIYVISDEPYAKIVYDGIKVPSVFLYLDNSLVVTSHSKDLALPGERIGYIAASPGAKDIELLMEGLVFANRTLGFVNAPALMQRLVAGLQRESVDLEEYREKRDILYNHLTSLGFEMNKPDGAFYLFPKSPLPDDGEFVRKAQEHNILLVPGAGFGLPGYFRIAYCIDKQIIINSLPSFTRLAEELDMKKR</sequence>
<keyword evidence="2" id="KW-0808">Transferase</keyword>
<evidence type="ECO:0000259" key="1">
    <source>
        <dbReference type="Pfam" id="PF00155"/>
    </source>
</evidence>
<dbReference type="PANTHER" id="PTHR42691:SF1">
    <property type="entry name" value="ASPARTATE AMINOTRANSFERASE YHDR-RELATED"/>
    <property type="match status" value="1"/>
</dbReference>
<dbReference type="CDD" id="cd00609">
    <property type="entry name" value="AAT_like"/>
    <property type="match status" value="1"/>
</dbReference>
<dbReference type="InterPro" id="IPR015421">
    <property type="entry name" value="PyrdxlP-dep_Trfase_major"/>
</dbReference>
<dbReference type="InterPro" id="IPR015424">
    <property type="entry name" value="PyrdxlP-dep_Trfase"/>
</dbReference>
<dbReference type="GO" id="GO:0008483">
    <property type="term" value="F:transaminase activity"/>
    <property type="evidence" value="ECO:0007669"/>
    <property type="project" value="UniProtKB-KW"/>
</dbReference>
<dbReference type="Gene3D" id="3.90.1150.10">
    <property type="entry name" value="Aspartate Aminotransferase, domain 1"/>
    <property type="match status" value="2"/>
</dbReference>
<evidence type="ECO:0000313" key="3">
    <source>
        <dbReference type="Proteomes" id="UP000239549"/>
    </source>
</evidence>
<dbReference type="Pfam" id="PF00155">
    <property type="entry name" value="Aminotran_1_2"/>
    <property type="match status" value="1"/>
</dbReference>
<dbReference type="Proteomes" id="UP000239549">
    <property type="component" value="Unassembled WGS sequence"/>
</dbReference>
<dbReference type="InterPro" id="IPR004839">
    <property type="entry name" value="Aminotransferase_I/II_large"/>
</dbReference>
<dbReference type="InterPro" id="IPR015422">
    <property type="entry name" value="PyrdxlP-dep_Trfase_small"/>
</dbReference>